<proteinExistence type="predicted"/>
<dbReference type="SUPFAM" id="SSF55331">
    <property type="entry name" value="Tautomerase/MIF"/>
    <property type="match status" value="1"/>
</dbReference>
<comment type="catalytic activity">
    <reaction evidence="5">
        <text>3-phenylpyruvate = enol-phenylpyruvate</text>
        <dbReference type="Rhea" id="RHEA:17097"/>
        <dbReference type="ChEBI" id="CHEBI:16815"/>
        <dbReference type="ChEBI" id="CHEBI:18005"/>
        <dbReference type="EC" id="5.3.2.1"/>
    </reaction>
</comment>
<evidence type="ECO:0000256" key="2">
    <source>
        <dbReference type="ARBA" id="ARBA00022514"/>
    </source>
</evidence>
<evidence type="ECO:0000256" key="5">
    <source>
        <dbReference type="ARBA" id="ARBA00036735"/>
    </source>
</evidence>
<evidence type="ECO:0000313" key="12">
    <source>
        <dbReference type="EMBL" id="SFE99882.1"/>
    </source>
</evidence>
<dbReference type="GO" id="GO:0050178">
    <property type="term" value="F:phenylpyruvate tautomerase activity"/>
    <property type="evidence" value="ECO:0007669"/>
    <property type="project" value="UniProtKB-EC"/>
</dbReference>
<dbReference type="PANTHER" id="PTHR11954:SF6">
    <property type="entry name" value="MACROPHAGE MIGRATION INHIBITORY FACTOR"/>
    <property type="match status" value="1"/>
</dbReference>
<reference evidence="12 13" key="1">
    <citation type="submission" date="2016-10" db="EMBL/GenBank/DDBJ databases">
        <authorList>
            <person name="de Groot N.N."/>
        </authorList>
    </citation>
    <scope>NUCLEOTIDE SEQUENCE [LARGE SCALE GENOMIC DNA]</scope>
    <source>
        <strain evidence="12 13">DSM 19012</strain>
    </source>
</reference>
<evidence type="ECO:0000256" key="9">
    <source>
        <dbReference type="ARBA" id="ARBA00041631"/>
    </source>
</evidence>
<evidence type="ECO:0000256" key="10">
    <source>
        <dbReference type="ARBA" id="ARBA00041912"/>
    </source>
</evidence>
<organism evidence="12 13">
    <name type="scientific">Thermophagus xiamenensis</name>
    <dbReference type="NCBI Taxonomy" id="385682"/>
    <lineage>
        <taxon>Bacteria</taxon>
        <taxon>Pseudomonadati</taxon>
        <taxon>Bacteroidota</taxon>
        <taxon>Bacteroidia</taxon>
        <taxon>Marinilabiliales</taxon>
        <taxon>Marinilabiliaceae</taxon>
        <taxon>Thermophagus</taxon>
    </lineage>
</organism>
<dbReference type="AlphaFoldDB" id="A0A1I2F3C7"/>
<dbReference type="EMBL" id="FONA01000026">
    <property type="protein sequence ID" value="SFE99882.1"/>
    <property type="molecule type" value="Genomic_DNA"/>
</dbReference>
<dbReference type="GO" id="GO:0005125">
    <property type="term" value="F:cytokine activity"/>
    <property type="evidence" value="ECO:0007669"/>
    <property type="project" value="UniProtKB-KW"/>
</dbReference>
<dbReference type="Pfam" id="PF01187">
    <property type="entry name" value="MIF"/>
    <property type="match status" value="1"/>
</dbReference>
<dbReference type="GO" id="GO:0005615">
    <property type="term" value="C:extracellular space"/>
    <property type="evidence" value="ECO:0007669"/>
    <property type="project" value="UniProtKB-KW"/>
</dbReference>
<gene>
    <name evidence="12" type="ORF">SAMN05444380_12627</name>
</gene>
<dbReference type="InterPro" id="IPR014347">
    <property type="entry name" value="Tautomerase/MIF_sf"/>
</dbReference>
<dbReference type="InterPro" id="IPR001398">
    <property type="entry name" value="Macrophage_inhib_fac"/>
</dbReference>
<protein>
    <recommendedName>
        <fullName evidence="11">L-dopachrome isomerase</fullName>
        <ecNumber evidence="8">5.3.2.1</ecNumber>
        <ecNumber evidence="7">5.3.3.12</ecNumber>
    </recommendedName>
    <alternativeName>
        <fullName evidence="9">L-dopachrome tautomerase</fullName>
    </alternativeName>
    <alternativeName>
        <fullName evidence="10">Phenylpyruvate tautomerase</fullName>
    </alternativeName>
</protein>
<name>A0A1I2F3C7_9BACT</name>
<keyword evidence="4" id="KW-0413">Isomerase</keyword>
<dbReference type="InParanoid" id="A0A1I2F3C7"/>
<dbReference type="Gene3D" id="3.30.429.10">
    <property type="entry name" value="Macrophage Migration Inhibitory Factor"/>
    <property type="match status" value="1"/>
</dbReference>
<evidence type="ECO:0000256" key="1">
    <source>
        <dbReference type="ARBA" id="ARBA00004613"/>
    </source>
</evidence>
<evidence type="ECO:0000256" key="11">
    <source>
        <dbReference type="ARBA" id="ARBA00042730"/>
    </source>
</evidence>
<dbReference type="RefSeq" id="WP_010528023.1">
    <property type="nucleotide sequence ID" value="NZ_AFSL01000069.1"/>
</dbReference>
<accession>A0A1I2F3C7</accession>
<keyword evidence="2" id="KW-0202">Cytokine</keyword>
<dbReference type="EC" id="5.3.2.1" evidence="8"/>
<dbReference type="STRING" id="385682.SAMN05444380_12627"/>
<keyword evidence="13" id="KW-1185">Reference proteome</keyword>
<keyword evidence="3" id="KW-0964">Secreted</keyword>
<evidence type="ECO:0000256" key="4">
    <source>
        <dbReference type="ARBA" id="ARBA00023235"/>
    </source>
</evidence>
<dbReference type="Proteomes" id="UP000181976">
    <property type="component" value="Unassembled WGS sequence"/>
</dbReference>
<dbReference type="EC" id="5.3.3.12" evidence="7"/>
<evidence type="ECO:0000313" key="13">
    <source>
        <dbReference type="Proteomes" id="UP000181976"/>
    </source>
</evidence>
<evidence type="ECO:0000256" key="7">
    <source>
        <dbReference type="ARBA" id="ARBA00038932"/>
    </source>
</evidence>
<evidence type="ECO:0000256" key="8">
    <source>
        <dbReference type="ARBA" id="ARBA00039086"/>
    </source>
</evidence>
<dbReference type="eggNOG" id="COG1942">
    <property type="taxonomic scope" value="Bacteria"/>
</dbReference>
<evidence type="ECO:0000256" key="6">
    <source>
        <dbReference type="ARBA" id="ARBA00036823"/>
    </source>
</evidence>
<dbReference type="OrthoDB" id="5769863at2"/>
<comment type="subcellular location">
    <subcellularLocation>
        <location evidence="1">Secreted</location>
    </subcellularLocation>
</comment>
<dbReference type="GO" id="GO:0004167">
    <property type="term" value="F:dopachrome isomerase activity"/>
    <property type="evidence" value="ECO:0007669"/>
    <property type="project" value="UniProtKB-EC"/>
</dbReference>
<dbReference type="PANTHER" id="PTHR11954">
    <property type="entry name" value="D-DOPACHROME DECARBOXYLASE"/>
    <property type="match status" value="1"/>
</dbReference>
<evidence type="ECO:0000256" key="3">
    <source>
        <dbReference type="ARBA" id="ARBA00022525"/>
    </source>
</evidence>
<comment type="catalytic activity">
    <reaction evidence="6">
        <text>L-dopachrome = 5,6-dihydroxyindole-2-carboxylate</text>
        <dbReference type="Rhea" id="RHEA:13041"/>
        <dbReference type="ChEBI" id="CHEBI:16875"/>
        <dbReference type="ChEBI" id="CHEBI:57509"/>
        <dbReference type="EC" id="5.3.3.12"/>
    </reaction>
</comment>
<sequence>MPLLKISTNKPFDASTQQAFLKDASQKVAETLQKSEKYVMTLFEPTVPMTFGGTDEPTAYLEIKSIGLTTQQVNLLTKEIADLAHAKLGINPERIYIEFADAPANRWGWNRTTF</sequence>